<name>A0A0W0VZJ8_9GAMM</name>
<gene>
    <name evidence="2" type="ORF">Lmac_1980</name>
</gene>
<dbReference type="Proteomes" id="UP000054908">
    <property type="component" value="Unassembled WGS sequence"/>
</dbReference>
<dbReference type="OrthoDB" id="5657180at2"/>
<reference evidence="2 3" key="1">
    <citation type="submission" date="2015-11" db="EMBL/GenBank/DDBJ databases">
        <title>Genomic analysis of 38 Legionella species identifies large and diverse effector repertoires.</title>
        <authorList>
            <person name="Burstein D."/>
            <person name="Amaro F."/>
            <person name="Zusman T."/>
            <person name="Lifshitz Z."/>
            <person name="Cohen O."/>
            <person name="Gilbert J.A."/>
            <person name="Pupko T."/>
            <person name="Shuman H.A."/>
            <person name="Segal G."/>
        </authorList>
    </citation>
    <scope>NUCLEOTIDE SEQUENCE [LARGE SCALE GENOMIC DNA]</scope>
    <source>
        <strain evidence="2 3">PX-1-G2-E2</strain>
    </source>
</reference>
<dbReference type="RefSeq" id="WP_058452722.1">
    <property type="nucleotide sequence ID" value="NZ_CAAAIB010000002.1"/>
</dbReference>
<sequence length="155" mass="16805">MHKLASYRLAIPLILNVFCISTASAASDVCEDNSLHQRTIYNYSTQKWFINGKGNSIPGAGYSSVWFTPCNEKTSFGCTIHPKSQISISYAGVGGLVPRPPSGYITLTDMNGIALDFRFGCHNREIYLSGSVASTVMLLNQPKGGDMSINSGSWN</sequence>
<dbReference type="PATRIC" id="fig|466.6.peg.2091"/>
<dbReference type="EMBL" id="LNYL01000044">
    <property type="protein sequence ID" value="KTD25616.1"/>
    <property type="molecule type" value="Genomic_DNA"/>
</dbReference>
<evidence type="ECO:0000256" key="1">
    <source>
        <dbReference type="SAM" id="SignalP"/>
    </source>
</evidence>
<organism evidence="2 3">
    <name type="scientific">Legionella maceachernii</name>
    <dbReference type="NCBI Taxonomy" id="466"/>
    <lineage>
        <taxon>Bacteria</taxon>
        <taxon>Pseudomonadati</taxon>
        <taxon>Pseudomonadota</taxon>
        <taxon>Gammaproteobacteria</taxon>
        <taxon>Legionellales</taxon>
        <taxon>Legionellaceae</taxon>
        <taxon>Legionella</taxon>
    </lineage>
</organism>
<feature type="chain" id="PRO_5006915223" evidence="1">
    <location>
        <begin position="26"/>
        <end position="155"/>
    </location>
</feature>
<feature type="signal peptide" evidence="1">
    <location>
        <begin position="1"/>
        <end position="25"/>
    </location>
</feature>
<evidence type="ECO:0000313" key="3">
    <source>
        <dbReference type="Proteomes" id="UP000054908"/>
    </source>
</evidence>
<comment type="caution">
    <text evidence="2">The sequence shown here is derived from an EMBL/GenBank/DDBJ whole genome shotgun (WGS) entry which is preliminary data.</text>
</comment>
<protein>
    <submittedName>
        <fullName evidence="2">Uncharacterized protein</fullName>
    </submittedName>
</protein>
<keyword evidence="1" id="KW-0732">Signal</keyword>
<evidence type="ECO:0000313" key="2">
    <source>
        <dbReference type="EMBL" id="KTD25616.1"/>
    </source>
</evidence>
<accession>A0A0W0VZJ8</accession>
<keyword evidence="3" id="KW-1185">Reference proteome</keyword>
<proteinExistence type="predicted"/>
<dbReference type="AlphaFoldDB" id="A0A0W0VZJ8"/>